<gene>
    <name evidence="2" type="ORF">AVDCRST_MAG16-1443</name>
</gene>
<dbReference type="AlphaFoldDB" id="A0A6J4LJI6"/>
<proteinExistence type="predicted"/>
<feature type="non-terminal residue" evidence="2">
    <location>
        <position position="174"/>
    </location>
</feature>
<accession>A0A6J4LJI6</accession>
<feature type="region of interest" description="Disordered" evidence="1">
    <location>
        <begin position="1"/>
        <end position="126"/>
    </location>
</feature>
<dbReference type="EMBL" id="CADCUE010000125">
    <property type="protein sequence ID" value="CAA9334002.1"/>
    <property type="molecule type" value="Genomic_DNA"/>
</dbReference>
<protein>
    <submittedName>
        <fullName evidence="2">Uncharacterized protein</fullName>
    </submittedName>
</protein>
<feature type="compositionally biased region" description="Basic and acidic residues" evidence="1">
    <location>
        <begin position="99"/>
        <end position="109"/>
    </location>
</feature>
<evidence type="ECO:0000313" key="2">
    <source>
        <dbReference type="EMBL" id="CAA9334002.1"/>
    </source>
</evidence>
<feature type="non-terminal residue" evidence="2">
    <location>
        <position position="1"/>
    </location>
</feature>
<feature type="compositionally biased region" description="Low complexity" evidence="1">
    <location>
        <begin position="88"/>
        <end position="98"/>
    </location>
</feature>
<feature type="compositionally biased region" description="Basic residues" evidence="1">
    <location>
        <begin position="12"/>
        <end position="27"/>
    </location>
</feature>
<organism evidence="2">
    <name type="scientific">uncultured Frankineae bacterium</name>
    <dbReference type="NCBI Taxonomy" id="437475"/>
    <lineage>
        <taxon>Bacteria</taxon>
        <taxon>Bacillati</taxon>
        <taxon>Actinomycetota</taxon>
        <taxon>Actinomycetes</taxon>
        <taxon>Frankiales</taxon>
        <taxon>environmental samples</taxon>
    </lineage>
</organism>
<name>A0A6J4LJI6_9ACTN</name>
<sequence>EHVPQQPSALARPHRGTAGRRRRRPRPGGRPCAGDGARRGPHGRPGCDGAVPLDRPGRARRLPADPGVRLEPGRRHGGPLREPGPDAGPGRRPAAAGDPRLRTRRERDAGAGGGGVLRRGGGRRGRALAVRADVPGPDACPPPRHGEALRPARLGVGAQPRRHLRAVQPDAELL</sequence>
<evidence type="ECO:0000256" key="1">
    <source>
        <dbReference type="SAM" id="MobiDB-lite"/>
    </source>
</evidence>
<feature type="region of interest" description="Disordered" evidence="1">
    <location>
        <begin position="155"/>
        <end position="174"/>
    </location>
</feature>
<reference evidence="2" key="1">
    <citation type="submission" date="2020-02" db="EMBL/GenBank/DDBJ databases">
        <authorList>
            <person name="Meier V. D."/>
        </authorList>
    </citation>
    <scope>NUCLEOTIDE SEQUENCE</scope>
    <source>
        <strain evidence="2">AVDCRST_MAG16</strain>
    </source>
</reference>
<feature type="compositionally biased region" description="Gly residues" evidence="1">
    <location>
        <begin position="110"/>
        <end position="119"/>
    </location>
</feature>